<dbReference type="InterPro" id="IPR011650">
    <property type="entry name" value="Peptidase_M20_dimer"/>
</dbReference>
<evidence type="ECO:0000313" key="3">
    <source>
        <dbReference type="EMBL" id="PSL40358.1"/>
    </source>
</evidence>
<dbReference type="Pfam" id="PF01546">
    <property type="entry name" value="Peptidase_M20"/>
    <property type="match status" value="1"/>
</dbReference>
<keyword evidence="1" id="KW-0464">Manganese</keyword>
<proteinExistence type="predicted"/>
<dbReference type="PANTHER" id="PTHR30575">
    <property type="entry name" value="PEPTIDASE M20"/>
    <property type="match status" value="1"/>
</dbReference>
<evidence type="ECO:0000313" key="4">
    <source>
        <dbReference type="Proteomes" id="UP000242682"/>
    </source>
</evidence>
<sequence length="434" mass="46529">MATDLQQAVEELRPQLQTWRRDFHKYAESGFLEMRTASIVAAYLEKLGYKVKAGSEVMKAEERMGVPDEEVLIKHEKWAKENGADEKWLQKLTGGMTGVVGILETGKPGPVIAFRVDMDALDIQEELSEDHIPFAEGFASVNANMMHACGHDGHTAMGLGLASLLIQQKDRFKGTFKLIFQPAEEGTRGAKSMTEAGIVDDVDYFVATHLGTGVPAGEIVAGNAGFLATTKMDVVFKGKASHAGGRPHEGKNALMAASTAVLGLYGIPRHADGASRVNVGVLQAGSGRNIIPSQALLKIETRGETSEINDYIREQALNVLNGAATMYDTEVAVNIVGEARSSMPSPELVEIVAKAAGQSPFVEKVTKLSTDAAGSEDATYFMERVKEKGGLATYIIVGTPLAAGHHNERFDYDEEVLPTGVDVLARIAASLATQ</sequence>
<dbReference type="SUPFAM" id="SSF53187">
    <property type="entry name" value="Zn-dependent exopeptidases"/>
    <property type="match status" value="1"/>
</dbReference>
<dbReference type="Pfam" id="PF07687">
    <property type="entry name" value="M20_dimer"/>
    <property type="match status" value="1"/>
</dbReference>
<feature type="binding site" evidence="1">
    <location>
        <position position="149"/>
    </location>
    <ligand>
        <name>Mn(2+)</name>
        <dbReference type="ChEBI" id="CHEBI:29035"/>
        <label>2</label>
    </ligand>
</feature>
<evidence type="ECO:0000259" key="2">
    <source>
        <dbReference type="Pfam" id="PF07687"/>
    </source>
</evidence>
<evidence type="ECO:0000256" key="1">
    <source>
        <dbReference type="PIRSR" id="PIRSR005962-1"/>
    </source>
</evidence>
<dbReference type="InterPro" id="IPR036264">
    <property type="entry name" value="Bact_exopeptidase_dim_dom"/>
</dbReference>
<dbReference type="GO" id="GO:0005737">
    <property type="term" value="C:cytoplasm"/>
    <property type="evidence" value="ECO:0007669"/>
    <property type="project" value="TreeGrafter"/>
</dbReference>
<dbReference type="GO" id="GO:0046657">
    <property type="term" value="P:folic acid catabolic process"/>
    <property type="evidence" value="ECO:0007669"/>
    <property type="project" value="TreeGrafter"/>
</dbReference>
<dbReference type="PANTHER" id="PTHR30575:SF3">
    <property type="entry name" value="PEPTIDASE M20 DIMERISATION DOMAIN-CONTAINING PROTEIN"/>
    <property type="match status" value="1"/>
</dbReference>
<dbReference type="GO" id="GO:0016805">
    <property type="term" value="F:dipeptidase activity"/>
    <property type="evidence" value="ECO:0007669"/>
    <property type="project" value="TreeGrafter"/>
</dbReference>
<feature type="domain" description="Peptidase M20 dimerisation" evidence="2">
    <location>
        <begin position="232"/>
        <end position="321"/>
    </location>
</feature>
<dbReference type="NCBIfam" id="TIGR01891">
    <property type="entry name" value="amidohydrolases"/>
    <property type="match status" value="1"/>
</dbReference>
<feature type="binding site" evidence="1">
    <location>
        <position position="209"/>
    </location>
    <ligand>
        <name>Mn(2+)</name>
        <dbReference type="ChEBI" id="CHEBI:29035"/>
        <label>2</label>
    </ligand>
</feature>
<feature type="binding site" evidence="1">
    <location>
        <position position="185"/>
    </location>
    <ligand>
        <name>Mn(2+)</name>
        <dbReference type="ChEBI" id="CHEBI:29035"/>
        <label>2</label>
    </ligand>
</feature>
<name>A0A2P8H2C3_9BACL</name>
<dbReference type="InterPro" id="IPR002933">
    <property type="entry name" value="Peptidase_M20"/>
</dbReference>
<dbReference type="GO" id="GO:0071713">
    <property type="term" value="F:para-aminobenzoyl-glutamate hydrolase activity"/>
    <property type="evidence" value="ECO:0007669"/>
    <property type="project" value="TreeGrafter"/>
</dbReference>
<keyword evidence="4" id="KW-1185">Reference proteome</keyword>
<dbReference type="AlphaFoldDB" id="A0A2P8H2C3"/>
<comment type="caution">
    <text evidence="3">The sequence shown here is derived from an EMBL/GenBank/DDBJ whole genome shotgun (WGS) entry which is preliminary data.</text>
</comment>
<protein>
    <submittedName>
        <fullName evidence="3">Aminobenzoyl-glutamate utilization protein A</fullName>
    </submittedName>
</protein>
<dbReference type="SUPFAM" id="SSF55031">
    <property type="entry name" value="Bacterial exopeptidase dimerisation domain"/>
    <property type="match status" value="1"/>
</dbReference>
<dbReference type="InterPro" id="IPR033845">
    <property type="entry name" value="AbgA"/>
</dbReference>
<dbReference type="InterPro" id="IPR017439">
    <property type="entry name" value="Amidohydrolase"/>
</dbReference>
<dbReference type="CDD" id="cd05665">
    <property type="entry name" value="M20_Acy1_IAAspH"/>
    <property type="match status" value="1"/>
</dbReference>
<reference evidence="3 4" key="1">
    <citation type="submission" date="2018-03" db="EMBL/GenBank/DDBJ databases">
        <title>Genomic Encyclopedia of Type Strains, Phase III (KMG-III): the genomes of soil and plant-associated and newly described type strains.</title>
        <authorList>
            <person name="Whitman W."/>
        </authorList>
    </citation>
    <scope>NUCLEOTIDE SEQUENCE [LARGE SCALE GENOMIC DNA]</scope>
    <source>
        <strain evidence="3 4">CGMCC 1.12259</strain>
    </source>
</reference>
<comment type="cofactor">
    <cofactor evidence="1">
        <name>Mn(2+)</name>
        <dbReference type="ChEBI" id="CHEBI:29035"/>
    </cofactor>
    <text evidence="1">The Mn(2+) ion enhances activity.</text>
</comment>
<dbReference type="Gene3D" id="3.40.630.10">
    <property type="entry name" value="Zn peptidases"/>
    <property type="match status" value="2"/>
</dbReference>
<gene>
    <name evidence="3" type="ORF">B0H99_105135</name>
</gene>
<keyword evidence="1" id="KW-0479">Metal-binding</keyword>
<feature type="binding site" evidence="1">
    <location>
        <position position="151"/>
    </location>
    <ligand>
        <name>Mn(2+)</name>
        <dbReference type="ChEBI" id="CHEBI:29035"/>
        <label>2</label>
    </ligand>
</feature>
<feature type="binding site" evidence="1">
    <location>
        <position position="406"/>
    </location>
    <ligand>
        <name>Mn(2+)</name>
        <dbReference type="ChEBI" id="CHEBI:29035"/>
        <label>2</label>
    </ligand>
</feature>
<organism evidence="3 4">
    <name type="scientific">Planomicrobium soli</name>
    <dbReference type="NCBI Taxonomy" id="1176648"/>
    <lineage>
        <taxon>Bacteria</taxon>
        <taxon>Bacillati</taxon>
        <taxon>Bacillota</taxon>
        <taxon>Bacilli</taxon>
        <taxon>Bacillales</taxon>
        <taxon>Caryophanaceae</taxon>
        <taxon>Planomicrobium</taxon>
    </lineage>
</organism>
<accession>A0A2P8H2C3</accession>
<dbReference type="OrthoDB" id="2416606at2"/>
<dbReference type="InterPro" id="IPR052030">
    <property type="entry name" value="Peptidase_M20/M20A_hydrolases"/>
</dbReference>
<dbReference type="GO" id="GO:0046872">
    <property type="term" value="F:metal ion binding"/>
    <property type="evidence" value="ECO:0007669"/>
    <property type="project" value="UniProtKB-KW"/>
</dbReference>
<dbReference type="Proteomes" id="UP000242682">
    <property type="component" value="Unassembled WGS sequence"/>
</dbReference>
<dbReference type="EMBL" id="PYAT01000005">
    <property type="protein sequence ID" value="PSL40358.1"/>
    <property type="molecule type" value="Genomic_DNA"/>
</dbReference>
<dbReference type="PIRSF" id="PIRSF005962">
    <property type="entry name" value="Pept_M20D_amidohydro"/>
    <property type="match status" value="1"/>
</dbReference>
<dbReference type="RefSeq" id="WP_106533140.1">
    <property type="nucleotide sequence ID" value="NZ_PYAT01000005.1"/>
</dbReference>